<keyword evidence="3 6" id="KW-0812">Transmembrane</keyword>
<feature type="domain" description="ABC-2 type transporter transmembrane" evidence="7">
    <location>
        <begin position="20"/>
        <end position="347"/>
    </location>
</feature>
<keyword evidence="5 6" id="KW-0472">Membrane</keyword>
<dbReference type="PATRIC" id="fig|1262449.3.peg.3693"/>
<evidence type="ECO:0000313" key="9">
    <source>
        <dbReference type="EMBL" id="KRU14080.1"/>
    </source>
</evidence>
<dbReference type="eggNOG" id="COG1668">
    <property type="taxonomic scope" value="Bacteria"/>
</dbReference>
<keyword evidence="11" id="KW-1185">Reference proteome</keyword>
<sequence length="358" mass="41033">MFFRMVFANSKRYLKDYKNIAIMFLLPIICVALTNFLVNNSEKGLNIEIAIINMDGGNYGKQLASDLGVNNVFYSKETAVEGLKNYNYSVVYEIPENFSESIDNNIKPTINAYKIEKGNSTQIFEANLQAKLNNLLKVKLLEKNRIIENQKELDKNIIYVDYNMKKGLLSADSFVPILMILFFIMNYSINISVDLLKLKKDKILERFLSTGNKGYAIMGSIYLSMVAVQVSMYTLSFIIMNFVFKYNFQNFWMLIINIALMSMVSISLSLMVIRIFKDNQASSLISILLSMTMFFLYIYSISNHSDLSTALGKFTPFYWAMDSIEKSVVFPNIFIIILMILVLFTAGSIRYSSFAKES</sequence>
<keyword evidence="4 6" id="KW-1133">Transmembrane helix</keyword>
<evidence type="ECO:0000256" key="4">
    <source>
        <dbReference type="ARBA" id="ARBA00022989"/>
    </source>
</evidence>
<comment type="subcellular location">
    <subcellularLocation>
        <location evidence="1">Cell membrane</location>
        <topology evidence="1">Multi-pass membrane protein</topology>
    </subcellularLocation>
</comment>
<dbReference type="KEGG" id="cpat:CLPA_c38690"/>
<reference evidence="8 11" key="1">
    <citation type="journal article" date="2015" name="Genome Announc.">
        <title>Complete Genome Sequence of the Nitrogen-Fixing and Solvent-Producing Clostridium pasteurianum DSM 525.</title>
        <authorList>
            <person name="Poehlein A."/>
            <person name="Grosse-Honebrink A."/>
            <person name="Zhang Y."/>
            <person name="Minton N.P."/>
            <person name="Daniel R."/>
        </authorList>
    </citation>
    <scope>NUCLEOTIDE SEQUENCE [LARGE SCALE GENOMIC DNA]</scope>
    <source>
        <strain evidence="8">DSM 525</strain>
        <strain evidence="11">DSM 525 / ATCC 6013</strain>
    </source>
</reference>
<keyword evidence="2" id="KW-1003">Cell membrane</keyword>
<proteinExistence type="predicted"/>
<feature type="transmembrane region" description="Helical" evidence="6">
    <location>
        <begin position="174"/>
        <end position="193"/>
    </location>
</feature>
<feature type="transmembrane region" description="Helical" evidence="6">
    <location>
        <begin position="20"/>
        <end position="38"/>
    </location>
</feature>
<evidence type="ECO:0000256" key="3">
    <source>
        <dbReference type="ARBA" id="ARBA00022692"/>
    </source>
</evidence>
<accession>A0A0H3J9B5</accession>
<dbReference type="AlphaFoldDB" id="A0A0H3J9B5"/>
<dbReference type="GeneID" id="93075952"/>
<evidence type="ECO:0000313" key="10">
    <source>
        <dbReference type="Proteomes" id="UP000028042"/>
    </source>
</evidence>
<evidence type="ECO:0000256" key="1">
    <source>
        <dbReference type="ARBA" id="ARBA00004651"/>
    </source>
</evidence>
<evidence type="ECO:0000256" key="2">
    <source>
        <dbReference type="ARBA" id="ARBA00022475"/>
    </source>
</evidence>
<evidence type="ECO:0000313" key="11">
    <source>
        <dbReference type="Proteomes" id="UP000030905"/>
    </source>
</evidence>
<reference evidence="9" key="2">
    <citation type="submission" date="2015-10" db="EMBL/GenBank/DDBJ databases">
        <title>Improved Draft Genome Sequence of Clostridium pasteurianum Strain ATCC 6013 (DSM 525) Using a Hybrid Next-Generation Sequencing Approach.</title>
        <authorList>
            <person name="Pyne M.E."/>
            <person name="Utturkar S.M."/>
            <person name="Brown S.D."/>
            <person name="Moo-Young M."/>
            <person name="Chung D.A."/>
            <person name="Chou P.C."/>
        </authorList>
    </citation>
    <scope>NUCLEOTIDE SEQUENCE</scope>
    <source>
        <strain evidence="9">ATCC 6013</strain>
    </source>
</reference>
<dbReference type="Proteomes" id="UP000030905">
    <property type="component" value="Chromosome"/>
</dbReference>
<dbReference type="EMBL" id="CP009268">
    <property type="protein sequence ID" value="AJA53895.1"/>
    <property type="molecule type" value="Genomic_DNA"/>
</dbReference>
<dbReference type="InterPro" id="IPR051449">
    <property type="entry name" value="ABC-2_transporter_component"/>
</dbReference>
<evidence type="ECO:0000313" key="8">
    <source>
        <dbReference type="EMBL" id="AJA53895.1"/>
    </source>
</evidence>
<protein>
    <submittedName>
        <fullName evidence="8">ABC-2 family transporter protein</fullName>
    </submittedName>
</protein>
<dbReference type="Pfam" id="PF12698">
    <property type="entry name" value="ABC2_membrane_3"/>
    <property type="match status" value="1"/>
</dbReference>
<reference evidence="9 10" key="3">
    <citation type="journal article" name="Genome Announc.">
        <title>Improved Draft Genome Sequence of Clostridium pasteurianum Strain ATCC 6013 (DSM 525) Using a Hybrid Next-Generation Sequencing Approach.</title>
        <authorList>
            <person name="Pyne M.E."/>
            <person name="Utturkar S."/>
            <person name="Brown S.D."/>
            <person name="Moo-Young M."/>
            <person name="Chung D.A."/>
            <person name="Chou C.P."/>
        </authorList>
    </citation>
    <scope>NUCLEOTIDE SEQUENCE [LARGE SCALE GENOMIC DNA]</scope>
    <source>
        <strain evidence="9 10">ATCC 6013</strain>
    </source>
</reference>
<feature type="transmembrane region" description="Helical" evidence="6">
    <location>
        <begin position="328"/>
        <end position="349"/>
    </location>
</feature>
<dbReference type="Gene3D" id="3.40.1710.10">
    <property type="entry name" value="abc type-2 transporter like domain"/>
    <property type="match status" value="1"/>
</dbReference>
<feature type="transmembrane region" description="Helical" evidence="6">
    <location>
        <begin position="251"/>
        <end position="272"/>
    </location>
</feature>
<evidence type="ECO:0000256" key="6">
    <source>
        <dbReference type="SAM" id="Phobius"/>
    </source>
</evidence>
<evidence type="ECO:0000259" key="7">
    <source>
        <dbReference type="Pfam" id="PF12698"/>
    </source>
</evidence>
<feature type="transmembrane region" description="Helical" evidence="6">
    <location>
        <begin position="214"/>
        <end position="239"/>
    </location>
</feature>
<dbReference type="GO" id="GO:0005886">
    <property type="term" value="C:plasma membrane"/>
    <property type="evidence" value="ECO:0007669"/>
    <property type="project" value="UniProtKB-SubCell"/>
</dbReference>
<gene>
    <name evidence="8" type="ORF">CLPA_c38690</name>
    <name evidence="9" type="ORF">CP6013_03336</name>
</gene>
<dbReference type="RefSeq" id="WP_003447796.1">
    <property type="nucleotide sequence ID" value="NZ_ANZB01000016.1"/>
</dbReference>
<dbReference type="InterPro" id="IPR013525">
    <property type="entry name" value="ABC2_TM"/>
</dbReference>
<dbReference type="PANTHER" id="PTHR30294:SF29">
    <property type="entry name" value="MULTIDRUG ABC TRANSPORTER PERMEASE YBHS-RELATED"/>
    <property type="match status" value="1"/>
</dbReference>
<dbReference type="KEGG" id="cpae:CPAST_c38690"/>
<dbReference type="Proteomes" id="UP000028042">
    <property type="component" value="Unassembled WGS sequence"/>
</dbReference>
<dbReference type="PANTHER" id="PTHR30294">
    <property type="entry name" value="MEMBRANE COMPONENT OF ABC TRANSPORTER YHHJ-RELATED"/>
    <property type="match status" value="1"/>
</dbReference>
<organism evidence="8 11">
    <name type="scientific">Clostridium pasteurianum DSM 525 = ATCC 6013</name>
    <dbReference type="NCBI Taxonomy" id="1262449"/>
    <lineage>
        <taxon>Bacteria</taxon>
        <taxon>Bacillati</taxon>
        <taxon>Bacillota</taxon>
        <taxon>Clostridia</taxon>
        <taxon>Eubacteriales</taxon>
        <taxon>Clostridiaceae</taxon>
        <taxon>Clostridium</taxon>
    </lineage>
</organism>
<dbReference type="GO" id="GO:0140359">
    <property type="term" value="F:ABC-type transporter activity"/>
    <property type="evidence" value="ECO:0007669"/>
    <property type="project" value="InterPro"/>
</dbReference>
<evidence type="ECO:0000256" key="5">
    <source>
        <dbReference type="ARBA" id="ARBA00023136"/>
    </source>
</evidence>
<dbReference type="EMBL" id="JPGY02000001">
    <property type="protein sequence ID" value="KRU14080.1"/>
    <property type="molecule type" value="Genomic_DNA"/>
</dbReference>
<feature type="transmembrane region" description="Helical" evidence="6">
    <location>
        <begin position="284"/>
        <end position="302"/>
    </location>
</feature>
<name>A0A0H3J9B5_CLOPA</name>